<sequence>MLHFEDLTPGRRFHTASHTLTLDEIRDFAGSFDPQFFHLDEVAAEDSVFNGLAASGWHVASLTMRLVVASELSQVAGGLVGMKVDNMRWPRPTRAGDTLQTEIEVLAQRASAKQPQFGIVTLQWTTRNQHEEIAVQLETAIWVQRRDS</sequence>
<dbReference type="Pfam" id="PF01575">
    <property type="entry name" value="MaoC_dehydratas"/>
    <property type="match status" value="1"/>
</dbReference>
<name>A0A495BII9_VOGIN</name>
<proteinExistence type="predicted"/>
<evidence type="ECO:0000259" key="1">
    <source>
        <dbReference type="Pfam" id="PF01575"/>
    </source>
</evidence>
<evidence type="ECO:0000313" key="3">
    <source>
        <dbReference type="Proteomes" id="UP000279384"/>
    </source>
</evidence>
<dbReference type="InterPro" id="IPR052342">
    <property type="entry name" value="MCH/BMMD"/>
</dbReference>
<accession>A0A495BII9</accession>
<gene>
    <name evidence="2" type="ORF">C8E02_0687</name>
</gene>
<dbReference type="RefSeq" id="WP_120809634.1">
    <property type="nucleotide sequence ID" value="NZ_RBID01000011.1"/>
</dbReference>
<feature type="domain" description="MaoC-like" evidence="1">
    <location>
        <begin position="9"/>
        <end position="123"/>
    </location>
</feature>
<dbReference type="SUPFAM" id="SSF54637">
    <property type="entry name" value="Thioesterase/thiol ester dehydrase-isomerase"/>
    <property type="match status" value="1"/>
</dbReference>
<dbReference type="CDD" id="cd03454">
    <property type="entry name" value="YdeM"/>
    <property type="match status" value="1"/>
</dbReference>
<protein>
    <submittedName>
        <fullName evidence="2">Acyl dehydratase</fullName>
    </submittedName>
</protein>
<dbReference type="InterPro" id="IPR029069">
    <property type="entry name" value="HotDog_dom_sf"/>
</dbReference>
<dbReference type="InterPro" id="IPR002539">
    <property type="entry name" value="MaoC-like_dom"/>
</dbReference>
<dbReference type="Gene3D" id="3.10.129.10">
    <property type="entry name" value="Hotdog Thioesterase"/>
    <property type="match status" value="1"/>
</dbReference>
<dbReference type="Proteomes" id="UP000279384">
    <property type="component" value="Unassembled WGS sequence"/>
</dbReference>
<reference evidence="2 3" key="1">
    <citation type="submission" date="2018-10" db="EMBL/GenBank/DDBJ databases">
        <title>Genomic Encyclopedia of Type Strains, Phase IV (KMG-IV): sequencing the most valuable type-strain genomes for metagenomic binning, comparative biology and taxonomic classification.</title>
        <authorList>
            <person name="Goeker M."/>
        </authorList>
    </citation>
    <scope>NUCLEOTIDE SEQUENCE [LARGE SCALE GENOMIC DNA]</scope>
    <source>
        <strain evidence="2 3">DSM 3303</strain>
    </source>
</reference>
<dbReference type="PANTHER" id="PTHR43664">
    <property type="entry name" value="MONOAMINE OXIDASE-RELATED"/>
    <property type="match status" value="1"/>
</dbReference>
<dbReference type="AlphaFoldDB" id="A0A495BII9"/>
<organism evidence="2 3">
    <name type="scientific">Vogesella indigofera</name>
    <name type="common">Pseudomonas indigofera</name>
    <dbReference type="NCBI Taxonomy" id="45465"/>
    <lineage>
        <taxon>Bacteria</taxon>
        <taxon>Pseudomonadati</taxon>
        <taxon>Pseudomonadota</taxon>
        <taxon>Betaproteobacteria</taxon>
        <taxon>Neisseriales</taxon>
        <taxon>Chromobacteriaceae</taxon>
        <taxon>Vogesella</taxon>
    </lineage>
</organism>
<dbReference type="EMBL" id="RBID01000011">
    <property type="protein sequence ID" value="RKQ60928.1"/>
    <property type="molecule type" value="Genomic_DNA"/>
</dbReference>
<comment type="caution">
    <text evidence="2">The sequence shown here is derived from an EMBL/GenBank/DDBJ whole genome shotgun (WGS) entry which is preliminary data.</text>
</comment>
<evidence type="ECO:0000313" key="2">
    <source>
        <dbReference type="EMBL" id="RKQ60928.1"/>
    </source>
</evidence>
<dbReference type="PANTHER" id="PTHR43664:SF1">
    <property type="entry name" value="BETA-METHYLMALYL-COA DEHYDRATASE"/>
    <property type="match status" value="1"/>
</dbReference>